<dbReference type="PIR" id="F70414">
    <property type="entry name" value="F70414"/>
</dbReference>
<protein>
    <submittedName>
        <fullName evidence="2">Molybdopterin-guainine dinucleotide biosynthesis protein B</fullName>
    </submittedName>
</protein>
<dbReference type="InterPro" id="IPR052539">
    <property type="entry name" value="MGD_biosynthesis_adapter"/>
</dbReference>
<dbReference type="AlphaFoldDB" id="O67345"/>
<dbReference type="eggNOG" id="COG1763">
    <property type="taxonomic scope" value="Bacteria"/>
</dbReference>
<dbReference type="InterPro" id="IPR004435">
    <property type="entry name" value="MobB_dom"/>
</dbReference>
<dbReference type="GO" id="GO:0005525">
    <property type="term" value="F:GTP binding"/>
    <property type="evidence" value="ECO:0000318"/>
    <property type="project" value="GO_Central"/>
</dbReference>
<gene>
    <name evidence="2" type="primary">mobB</name>
    <name evidence="2" type="ordered locus">aq_1326</name>
</gene>
<dbReference type="Gene3D" id="3.40.50.300">
    <property type="entry name" value="P-loop containing nucleotide triphosphate hydrolases"/>
    <property type="match status" value="1"/>
</dbReference>
<dbReference type="Pfam" id="PF03205">
    <property type="entry name" value="MobB"/>
    <property type="match status" value="1"/>
</dbReference>
<dbReference type="SUPFAM" id="SSF52540">
    <property type="entry name" value="P-loop containing nucleoside triphosphate hydrolases"/>
    <property type="match status" value="1"/>
</dbReference>
<sequence>MKVIAFVGKHNVGKTTLIERLIPKLKEKGYRVCYLKHDPKGHGVTDKEGSDTHRISKLVEKLALLSPNRVTYWEWGEFKPLEIVKRFFSDCDIVILEGFKWEEEIPKISVGKVDAKNVILTVDRETPLEDIIKVIESLEDMV</sequence>
<organism evidence="2 3">
    <name type="scientific">Aquifex aeolicus (strain VF5)</name>
    <dbReference type="NCBI Taxonomy" id="224324"/>
    <lineage>
        <taxon>Bacteria</taxon>
        <taxon>Pseudomonadati</taxon>
        <taxon>Aquificota</taxon>
        <taxon>Aquificia</taxon>
        <taxon>Aquificales</taxon>
        <taxon>Aquificaceae</taxon>
        <taxon>Aquifex</taxon>
    </lineage>
</organism>
<dbReference type="InterPro" id="IPR027417">
    <property type="entry name" value="P-loop_NTPase"/>
</dbReference>
<accession>O67345</accession>
<dbReference type="HOGENOM" id="CLU_068199_2_2_0"/>
<name>O67345_AQUAE</name>
<dbReference type="Proteomes" id="UP000000798">
    <property type="component" value="Chromosome"/>
</dbReference>
<evidence type="ECO:0000313" key="3">
    <source>
        <dbReference type="Proteomes" id="UP000000798"/>
    </source>
</evidence>
<dbReference type="EMBL" id="AE000657">
    <property type="protein sequence ID" value="AAC07295.1"/>
    <property type="molecule type" value="Genomic_DNA"/>
</dbReference>
<dbReference type="OrthoDB" id="9786803at2"/>
<dbReference type="EnsemblBacteria" id="AAC07295">
    <property type="protein sequence ID" value="AAC07295"/>
    <property type="gene ID" value="aq_1326"/>
</dbReference>
<dbReference type="KEGG" id="aae:aq_1326"/>
<evidence type="ECO:0000313" key="2">
    <source>
        <dbReference type="EMBL" id="AAC07295.1"/>
    </source>
</evidence>
<dbReference type="RefSeq" id="WP_010880847.1">
    <property type="nucleotide sequence ID" value="NC_000918.1"/>
</dbReference>
<dbReference type="InParanoid" id="O67345"/>
<dbReference type="PANTHER" id="PTHR40072:SF1">
    <property type="entry name" value="MOLYBDOPTERIN-GUANINE DINUCLEOTIDE BIOSYNTHESIS ADAPTER PROTEIN"/>
    <property type="match status" value="1"/>
</dbReference>
<evidence type="ECO:0000259" key="1">
    <source>
        <dbReference type="Pfam" id="PF03205"/>
    </source>
</evidence>
<keyword evidence="3" id="KW-1185">Reference proteome</keyword>
<proteinExistence type="predicted"/>
<feature type="domain" description="Molybdopterin-guanine dinucleotide biosynthesis protein B (MobB)" evidence="1">
    <location>
        <begin position="3"/>
        <end position="122"/>
    </location>
</feature>
<dbReference type="FunCoup" id="O67345">
    <property type="interactions" value="17"/>
</dbReference>
<dbReference type="PANTHER" id="PTHR40072">
    <property type="entry name" value="MOLYBDOPTERIN-GUANINE DINUCLEOTIDE BIOSYNTHESIS ADAPTER PROTEIN-RELATED"/>
    <property type="match status" value="1"/>
</dbReference>
<reference evidence="2 3" key="1">
    <citation type="journal article" date="1998" name="Nature">
        <title>The complete genome of the hyperthermophilic bacterium Aquifex aeolicus.</title>
        <authorList>
            <person name="Deckert G."/>
            <person name="Warren P.V."/>
            <person name="Gaasterland T."/>
            <person name="Young W.G."/>
            <person name="Lenox A.L."/>
            <person name="Graham D.E."/>
            <person name="Overbeek R."/>
            <person name="Snead M.A."/>
            <person name="Keller M."/>
            <person name="Aujay M."/>
            <person name="Huber R."/>
            <person name="Feldman R.A."/>
            <person name="Short J.M."/>
            <person name="Olson G.J."/>
            <person name="Swanson R.V."/>
        </authorList>
    </citation>
    <scope>NUCLEOTIDE SEQUENCE [LARGE SCALE GENOMIC DNA]</scope>
    <source>
        <strain evidence="2 3">VF5</strain>
    </source>
</reference>
<dbReference type="GO" id="GO:0006777">
    <property type="term" value="P:Mo-molybdopterin cofactor biosynthetic process"/>
    <property type="evidence" value="ECO:0007669"/>
    <property type="project" value="InterPro"/>
</dbReference>
<dbReference type="STRING" id="224324.aq_1326"/>